<keyword evidence="4 7" id="KW-1133">Transmembrane helix</keyword>
<reference evidence="9 10" key="1">
    <citation type="submission" date="2013-08" db="EMBL/GenBank/DDBJ databases">
        <title>Genome sequencing of Cellulomonas carbonis T26.</title>
        <authorList>
            <person name="Chen F."/>
            <person name="Li Y."/>
            <person name="Wang G."/>
        </authorList>
    </citation>
    <scope>NUCLEOTIDE SEQUENCE [LARGE SCALE GENOMIC DNA]</scope>
    <source>
        <strain evidence="9 10">T26</strain>
    </source>
</reference>
<comment type="caution">
    <text evidence="9">The sequence shown here is derived from an EMBL/GenBank/DDBJ whole genome shotgun (WGS) entry which is preliminary data.</text>
</comment>
<dbReference type="PANTHER" id="PTHR30572:SF4">
    <property type="entry name" value="ABC TRANSPORTER PERMEASE YTRF"/>
    <property type="match status" value="1"/>
</dbReference>
<comment type="similarity">
    <text evidence="6">Belongs to the ABC-4 integral membrane protein family.</text>
</comment>
<evidence type="ECO:0000256" key="3">
    <source>
        <dbReference type="ARBA" id="ARBA00022692"/>
    </source>
</evidence>
<feature type="transmembrane region" description="Helical" evidence="7">
    <location>
        <begin position="274"/>
        <end position="297"/>
    </location>
</feature>
<dbReference type="InterPro" id="IPR003838">
    <property type="entry name" value="ABC3_permease_C"/>
</dbReference>
<feature type="transmembrane region" description="Helical" evidence="7">
    <location>
        <begin position="318"/>
        <end position="348"/>
    </location>
</feature>
<keyword evidence="10" id="KW-1185">Reference proteome</keyword>
<evidence type="ECO:0000256" key="2">
    <source>
        <dbReference type="ARBA" id="ARBA00022475"/>
    </source>
</evidence>
<evidence type="ECO:0000256" key="6">
    <source>
        <dbReference type="ARBA" id="ARBA00038076"/>
    </source>
</evidence>
<evidence type="ECO:0000256" key="5">
    <source>
        <dbReference type="ARBA" id="ARBA00023136"/>
    </source>
</evidence>
<proteinExistence type="inferred from homology"/>
<protein>
    <recommendedName>
        <fullName evidence="8">ABC3 transporter permease C-terminal domain-containing protein</fullName>
    </recommendedName>
</protein>
<evidence type="ECO:0000256" key="7">
    <source>
        <dbReference type="SAM" id="Phobius"/>
    </source>
</evidence>
<dbReference type="GO" id="GO:0005886">
    <property type="term" value="C:plasma membrane"/>
    <property type="evidence" value="ECO:0007669"/>
    <property type="project" value="UniProtKB-SubCell"/>
</dbReference>
<feature type="transmembrane region" description="Helical" evidence="7">
    <location>
        <begin position="21"/>
        <end position="40"/>
    </location>
</feature>
<dbReference type="PANTHER" id="PTHR30572">
    <property type="entry name" value="MEMBRANE COMPONENT OF TRANSPORTER-RELATED"/>
    <property type="match status" value="1"/>
</dbReference>
<keyword evidence="2" id="KW-1003">Cell membrane</keyword>
<feature type="domain" description="ABC3 transporter permease C-terminal" evidence="8">
    <location>
        <begin position="276"/>
        <end position="397"/>
    </location>
</feature>
<evidence type="ECO:0000256" key="4">
    <source>
        <dbReference type="ARBA" id="ARBA00022989"/>
    </source>
</evidence>
<feature type="transmembrane region" description="Helical" evidence="7">
    <location>
        <begin position="368"/>
        <end position="387"/>
    </location>
</feature>
<evidence type="ECO:0000256" key="1">
    <source>
        <dbReference type="ARBA" id="ARBA00004651"/>
    </source>
</evidence>
<sequence length="407" mass="42004">MRAARLAGWLVPTTAARYRTALVVGAVSVGLFGYLAQVVGNAATSAATSDAGLGSAALRTIEIGSYGLDQDPRPLTADAADVIGALPHVTDVGLWASAQVAPEPDGGVLDAVVLSVSTRYAPIQRPLVEGVEPVGRFDVLLPAGLAEEAGLTVGDELPVMYNERAADGTGEGRRSSLHVVGLYDDEVLGIDDPRSAYASSETVDHFVAAERGSTPEWIAENYVHPRGYVTVDELDSVAPTVQALRDEGFGATSLTTLLTSASSTQQFLAALRPLLGLTVAALLAALAWSTASSVLAARRAEIGVLRATGWRLSEVRTTFTLQLAALGAVVGVGGALLSLALLAVTSVVARDAAVLGVPVAVPWTATSAVWLVGPLVVAVAVFVLAGLPAVHRLSRVSPDEVLRDLVR</sequence>
<evidence type="ECO:0000313" key="10">
    <source>
        <dbReference type="Proteomes" id="UP000029839"/>
    </source>
</evidence>
<dbReference type="RefSeq" id="WP_043605875.1">
    <property type="nucleotide sequence ID" value="NZ_AXCY01000036.1"/>
</dbReference>
<dbReference type="OrthoDB" id="5144995at2"/>
<dbReference type="Pfam" id="PF02687">
    <property type="entry name" value="FtsX"/>
    <property type="match status" value="1"/>
</dbReference>
<keyword evidence="5 7" id="KW-0472">Membrane</keyword>
<dbReference type="Proteomes" id="UP000029839">
    <property type="component" value="Unassembled WGS sequence"/>
</dbReference>
<comment type="subcellular location">
    <subcellularLocation>
        <location evidence="1">Cell membrane</location>
        <topology evidence="1">Multi-pass membrane protein</topology>
    </subcellularLocation>
</comment>
<accession>A0A0A0BSK1</accession>
<reference evidence="9 10" key="2">
    <citation type="journal article" date="2015" name="Stand. Genomic Sci.">
        <title>Draft genome sequence of Cellulomonas carbonis T26(T) and comparative analysis of six Cellulomonas genomes.</title>
        <authorList>
            <person name="Zhuang W."/>
            <person name="Zhang S."/>
            <person name="Xia X."/>
            <person name="Wang G."/>
        </authorList>
    </citation>
    <scope>NUCLEOTIDE SEQUENCE [LARGE SCALE GENOMIC DNA]</scope>
    <source>
        <strain evidence="9 10">T26</strain>
    </source>
</reference>
<dbReference type="InterPro" id="IPR050250">
    <property type="entry name" value="Macrolide_Exporter_MacB"/>
</dbReference>
<name>A0A0A0BSK1_9CELL</name>
<dbReference type="GO" id="GO:0022857">
    <property type="term" value="F:transmembrane transporter activity"/>
    <property type="evidence" value="ECO:0007669"/>
    <property type="project" value="TreeGrafter"/>
</dbReference>
<gene>
    <name evidence="9" type="ORF">N868_08600</name>
</gene>
<evidence type="ECO:0000259" key="8">
    <source>
        <dbReference type="Pfam" id="PF02687"/>
    </source>
</evidence>
<evidence type="ECO:0000313" key="9">
    <source>
        <dbReference type="EMBL" id="KGM10895.1"/>
    </source>
</evidence>
<dbReference type="AlphaFoldDB" id="A0A0A0BSK1"/>
<organism evidence="9 10">
    <name type="scientific">Cellulomonas carbonis T26</name>
    <dbReference type="NCBI Taxonomy" id="947969"/>
    <lineage>
        <taxon>Bacteria</taxon>
        <taxon>Bacillati</taxon>
        <taxon>Actinomycetota</taxon>
        <taxon>Actinomycetes</taxon>
        <taxon>Micrococcales</taxon>
        <taxon>Cellulomonadaceae</taxon>
        <taxon>Cellulomonas</taxon>
    </lineage>
</organism>
<keyword evidence="3 7" id="KW-0812">Transmembrane</keyword>
<dbReference type="EMBL" id="AXCY01000036">
    <property type="protein sequence ID" value="KGM10895.1"/>
    <property type="molecule type" value="Genomic_DNA"/>
</dbReference>